<evidence type="ECO:0000313" key="2">
    <source>
        <dbReference type="Proteomes" id="UP001256827"/>
    </source>
</evidence>
<evidence type="ECO:0000313" key="1">
    <source>
        <dbReference type="EMBL" id="WNC17509.1"/>
    </source>
</evidence>
<dbReference type="Proteomes" id="UP001256827">
    <property type="component" value="Chromosome"/>
</dbReference>
<dbReference type="PANTHER" id="PTHR34817">
    <property type="entry name" value="NUCLEOTIDYLTRANSFERASE"/>
    <property type="match status" value="1"/>
</dbReference>
<dbReference type="PANTHER" id="PTHR34817:SF2">
    <property type="entry name" value="NUCLEOTIDYLTRANSFERASE"/>
    <property type="match status" value="1"/>
</dbReference>
<proteinExistence type="predicted"/>
<organism evidence="1 2">
    <name type="scientific">Brevibacillus brevis</name>
    <name type="common">Bacillus brevis</name>
    <dbReference type="NCBI Taxonomy" id="1393"/>
    <lineage>
        <taxon>Bacteria</taxon>
        <taxon>Bacillati</taxon>
        <taxon>Bacillota</taxon>
        <taxon>Bacilli</taxon>
        <taxon>Bacillales</taxon>
        <taxon>Paenibacillaceae</taxon>
        <taxon>Brevibacillus</taxon>
    </lineage>
</organism>
<dbReference type="InterPro" id="IPR018775">
    <property type="entry name" value="RlaP"/>
</dbReference>
<dbReference type="RefSeq" id="WP_310773796.1">
    <property type="nucleotide sequence ID" value="NZ_CP134050.1"/>
</dbReference>
<accession>A0ABY9TCB5</accession>
<keyword evidence="2" id="KW-1185">Reference proteome</keyword>
<gene>
    <name evidence="1" type="ORF">RGB73_14750</name>
</gene>
<dbReference type="EMBL" id="CP134050">
    <property type="protein sequence ID" value="WNC17509.1"/>
    <property type="molecule type" value="Genomic_DNA"/>
</dbReference>
<name>A0ABY9TCB5_BREBE</name>
<reference evidence="1 2" key="1">
    <citation type="submission" date="2023-09" db="EMBL/GenBank/DDBJ databases">
        <title>Complete Genome and Methylome dissection of Bacillus brevis NEB573 original source of BbsI restriction endonuclease.</title>
        <authorList>
            <person name="Fomenkov A."/>
            <person name="Roberts R.D."/>
        </authorList>
    </citation>
    <scope>NUCLEOTIDE SEQUENCE [LARGE SCALE GENOMIC DNA]</scope>
    <source>
        <strain evidence="1 2">NEB573</strain>
    </source>
</reference>
<dbReference type="Pfam" id="PF10127">
    <property type="entry name" value="RlaP"/>
    <property type="match status" value="1"/>
</dbReference>
<protein>
    <submittedName>
        <fullName evidence="1">Nucleotidyltransferase domain-containing protein</fullName>
    </submittedName>
</protein>
<sequence length="261" mass="30541">MSDYRQKIMRELGKIEREENVRILYACESGSRAWGFPSRDSDYDVRFLYIRPHEWYMSIFDKRDVIERPIDDLLDINGWDLRKALQLFRKSNPPLMEWLCSPIAYMESYSAAERLRSLAELAYSPKSCLYHYLHMAKGNERDYLRGEVVRIKKYLYVLRPLLACSWIETYGSLPPVEFDRLVEALVPDGSELKRAIGDLLERKRAGEELDAGPRIEPIHAYIDEKLAHFDSVTASIAHGQKVSDDQLDRLFRSTLQEVWSV</sequence>